<reference evidence="1" key="1">
    <citation type="submission" date="2021-02" db="EMBL/GenBank/DDBJ databases">
        <authorList>
            <person name="Nowell W R."/>
        </authorList>
    </citation>
    <scope>NUCLEOTIDE SEQUENCE</scope>
</reference>
<proteinExistence type="predicted"/>
<dbReference type="Proteomes" id="UP000676336">
    <property type="component" value="Unassembled WGS sequence"/>
</dbReference>
<gene>
    <name evidence="1" type="ORF">SMN809_LOCUS78721</name>
</gene>
<dbReference type="EMBL" id="CAJOBI010340615">
    <property type="protein sequence ID" value="CAF5212274.1"/>
    <property type="molecule type" value="Genomic_DNA"/>
</dbReference>
<dbReference type="AlphaFoldDB" id="A0A8S3J7Q5"/>
<protein>
    <submittedName>
        <fullName evidence="1">Uncharacterized protein</fullName>
    </submittedName>
</protein>
<organism evidence="1 2">
    <name type="scientific">Rotaria magnacalcarata</name>
    <dbReference type="NCBI Taxonomy" id="392030"/>
    <lineage>
        <taxon>Eukaryota</taxon>
        <taxon>Metazoa</taxon>
        <taxon>Spiralia</taxon>
        <taxon>Gnathifera</taxon>
        <taxon>Rotifera</taxon>
        <taxon>Eurotatoria</taxon>
        <taxon>Bdelloidea</taxon>
        <taxon>Philodinida</taxon>
        <taxon>Philodinidae</taxon>
        <taxon>Rotaria</taxon>
    </lineage>
</organism>
<sequence length="77" mass="8750">MELGIAWMEVMKIQSIAVSPVVRMKFIAEIRRTAGDAYLKYRCVMGLGNGHFREVLKIIFSFKRDCADGSDENAVYC</sequence>
<name>A0A8S3J7Q5_9BILA</name>
<evidence type="ECO:0000313" key="1">
    <source>
        <dbReference type="EMBL" id="CAF5212274.1"/>
    </source>
</evidence>
<comment type="caution">
    <text evidence="1">The sequence shown here is derived from an EMBL/GenBank/DDBJ whole genome shotgun (WGS) entry which is preliminary data.</text>
</comment>
<accession>A0A8S3J7Q5</accession>
<feature type="non-terminal residue" evidence="1">
    <location>
        <position position="1"/>
    </location>
</feature>
<evidence type="ECO:0000313" key="2">
    <source>
        <dbReference type="Proteomes" id="UP000676336"/>
    </source>
</evidence>